<reference evidence="1 2" key="1">
    <citation type="submission" date="2024-05" db="EMBL/GenBank/DDBJ databases">
        <authorList>
            <person name="Duchaud E."/>
        </authorList>
    </citation>
    <scope>NUCLEOTIDE SEQUENCE [LARGE SCALE GENOMIC DNA]</scope>
    <source>
        <strain evidence="1">Ena-SAMPLE-TAB-13-05-2024-13:56:06:370-140308</strain>
    </source>
</reference>
<dbReference type="EMBL" id="CAXJIO010000012">
    <property type="protein sequence ID" value="CAL2103276.1"/>
    <property type="molecule type" value="Genomic_DNA"/>
</dbReference>
<comment type="caution">
    <text evidence="1">The sequence shown here is derived from an EMBL/GenBank/DDBJ whole genome shotgun (WGS) entry which is preliminary data.</text>
</comment>
<sequence length="96" mass="11163">MKLPKLIEVVVADAEEDLEEMAEEMVVEKVNLVEKEEVTTKAQAKVLEEDVVKILVKKDKILKTLVEDVEEDNSLFNNIKKSTCFQRCFFFIHYTL</sequence>
<name>A0ABM9PCP4_9FLAO</name>
<accession>A0ABM9PCP4</accession>
<protein>
    <submittedName>
        <fullName evidence="1">Uncharacterized protein</fullName>
    </submittedName>
</protein>
<evidence type="ECO:0000313" key="2">
    <source>
        <dbReference type="Proteomes" id="UP001497527"/>
    </source>
</evidence>
<evidence type="ECO:0000313" key="1">
    <source>
        <dbReference type="EMBL" id="CAL2103276.1"/>
    </source>
</evidence>
<keyword evidence="2" id="KW-1185">Reference proteome</keyword>
<gene>
    <name evidence="1" type="ORF">T190423A01A_30390</name>
</gene>
<dbReference type="Proteomes" id="UP001497527">
    <property type="component" value="Unassembled WGS sequence"/>
</dbReference>
<proteinExistence type="predicted"/>
<organism evidence="1 2">
    <name type="scientific">Tenacibaculum polynesiense</name>
    <dbReference type="NCBI Taxonomy" id="3137857"/>
    <lineage>
        <taxon>Bacteria</taxon>
        <taxon>Pseudomonadati</taxon>
        <taxon>Bacteroidota</taxon>
        <taxon>Flavobacteriia</taxon>
        <taxon>Flavobacteriales</taxon>
        <taxon>Flavobacteriaceae</taxon>
        <taxon>Tenacibaculum</taxon>
    </lineage>
</organism>